<evidence type="ECO:0000313" key="14">
    <source>
        <dbReference type="Proteomes" id="UP000441208"/>
    </source>
</evidence>
<evidence type="ECO:0000313" key="12">
    <source>
        <dbReference type="Proteomes" id="UP000440367"/>
    </source>
</evidence>
<dbReference type="EMBL" id="QXGA01005828">
    <property type="protein sequence ID" value="KAE9065516.1"/>
    <property type="molecule type" value="Genomic_DNA"/>
</dbReference>
<dbReference type="EMBL" id="QXFZ01004140">
    <property type="protein sequence ID" value="KAE9065540.1"/>
    <property type="molecule type" value="Genomic_DNA"/>
</dbReference>
<dbReference type="EMBL" id="QXFW01004954">
    <property type="protein sequence ID" value="KAE8963699.1"/>
    <property type="molecule type" value="Genomic_DNA"/>
</dbReference>
<dbReference type="Proteomes" id="UP000433483">
    <property type="component" value="Unassembled WGS sequence"/>
</dbReference>
<dbReference type="EMBL" id="QXGB01005638">
    <property type="protein sequence ID" value="KAE9162574.1"/>
    <property type="molecule type" value="Genomic_DNA"/>
</dbReference>
<dbReference type="Proteomes" id="UP000440732">
    <property type="component" value="Unassembled WGS sequence"/>
</dbReference>
<evidence type="ECO:0000313" key="5">
    <source>
        <dbReference type="EMBL" id="KAE9065540.1"/>
    </source>
</evidence>
<evidence type="ECO:0000313" key="15">
    <source>
        <dbReference type="Proteomes" id="UP000460718"/>
    </source>
</evidence>
<accession>A0A6A4B6S2</accession>
<dbReference type="Proteomes" id="UP000440367">
    <property type="component" value="Unassembled WGS sequence"/>
</dbReference>
<dbReference type="EMBL" id="QXGF01003219">
    <property type="protein sequence ID" value="KAE8922086.1"/>
    <property type="molecule type" value="Genomic_DNA"/>
</dbReference>
<reference evidence="9 10" key="1">
    <citation type="submission" date="2018-08" db="EMBL/GenBank/DDBJ databases">
        <title>Genomic investigation of the strawberry pathogen Phytophthora fragariae indicates pathogenicity is determined by transcriptional variation in three key races.</title>
        <authorList>
            <person name="Adams T.M."/>
            <person name="Armitage A.D."/>
            <person name="Sobczyk M.K."/>
            <person name="Bates H.J."/>
            <person name="Dunwell J.M."/>
            <person name="Nellist C.F."/>
            <person name="Harrison R.J."/>
        </authorList>
    </citation>
    <scope>NUCLEOTIDE SEQUENCE [LARGE SCALE GENOMIC DNA]</scope>
    <source>
        <strain evidence="8 11">A4</strain>
        <strain evidence="7 12">BC-1</strain>
        <strain evidence="6 10">NOV-27</strain>
        <strain evidence="4 13">NOV-5</strain>
        <strain evidence="5 14">NOV-71</strain>
        <strain evidence="1 9">NOV-9</strain>
        <strain evidence="3 16">ONT-3</strain>
        <strain evidence="2 15">SCRP245</strain>
    </source>
</reference>
<evidence type="ECO:0000313" key="11">
    <source>
        <dbReference type="Proteomes" id="UP000437068"/>
    </source>
</evidence>
<protein>
    <submittedName>
        <fullName evidence="8">Uncharacterized protein</fullName>
    </submittedName>
</protein>
<evidence type="ECO:0000313" key="9">
    <source>
        <dbReference type="Proteomes" id="UP000429523"/>
    </source>
</evidence>
<dbReference type="Proteomes" id="UP000437068">
    <property type="component" value="Unassembled WGS sequence"/>
</dbReference>
<evidence type="ECO:0000313" key="8">
    <source>
        <dbReference type="EMBL" id="KAE9266286.1"/>
    </source>
</evidence>
<evidence type="ECO:0000313" key="7">
    <source>
        <dbReference type="EMBL" id="KAE9171250.1"/>
    </source>
</evidence>
<evidence type="ECO:0000313" key="3">
    <source>
        <dbReference type="EMBL" id="KAE9061158.1"/>
    </source>
</evidence>
<comment type="caution">
    <text evidence="8">The sequence shown here is derived from an EMBL/GenBank/DDBJ whole genome shotgun (WGS) entry which is preliminary data.</text>
</comment>
<proteinExistence type="predicted"/>
<organism evidence="8 11">
    <name type="scientific">Phytophthora fragariae</name>
    <dbReference type="NCBI Taxonomy" id="53985"/>
    <lineage>
        <taxon>Eukaryota</taxon>
        <taxon>Sar</taxon>
        <taxon>Stramenopiles</taxon>
        <taxon>Oomycota</taxon>
        <taxon>Peronosporomycetes</taxon>
        <taxon>Peronosporales</taxon>
        <taxon>Peronosporaceae</taxon>
        <taxon>Phytophthora</taxon>
    </lineage>
</organism>
<dbReference type="EMBL" id="QXGD01004320">
    <property type="protein sequence ID" value="KAE9171250.1"/>
    <property type="molecule type" value="Genomic_DNA"/>
</dbReference>
<evidence type="ECO:0000313" key="1">
    <source>
        <dbReference type="EMBL" id="KAE8922086.1"/>
    </source>
</evidence>
<dbReference type="Proteomes" id="UP000429523">
    <property type="component" value="Unassembled WGS sequence"/>
</dbReference>
<evidence type="ECO:0000313" key="6">
    <source>
        <dbReference type="EMBL" id="KAE9162574.1"/>
    </source>
</evidence>
<dbReference type="Proteomes" id="UP000488956">
    <property type="component" value="Unassembled WGS sequence"/>
</dbReference>
<evidence type="ECO:0000313" key="10">
    <source>
        <dbReference type="Proteomes" id="UP000433483"/>
    </source>
</evidence>
<evidence type="ECO:0000313" key="16">
    <source>
        <dbReference type="Proteomes" id="UP000488956"/>
    </source>
</evidence>
<evidence type="ECO:0000313" key="2">
    <source>
        <dbReference type="EMBL" id="KAE8963699.1"/>
    </source>
</evidence>
<keyword evidence="10" id="KW-1185">Reference proteome</keyword>
<name>A0A6A4B6S2_9STRA</name>
<dbReference type="EMBL" id="QXGE01005925">
    <property type="protein sequence ID" value="KAE9266286.1"/>
    <property type="molecule type" value="Genomic_DNA"/>
</dbReference>
<evidence type="ECO:0000313" key="13">
    <source>
        <dbReference type="Proteomes" id="UP000440732"/>
    </source>
</evidence>
<gene>
    <name evidence="8" type="ORF">PF001_g30543</name>
    <name evidence="7" type="ORF">PF002_g29870</name>
    <name evidence="6" type="ORF">PF005_g30797</name>
    <name evidence="4" type="ORF">PF006_g30450</name>
    <name evidence="5" type="ORF">PF007_g28809</name>
    <name evidence="1" type="ORF">PF009_g27641</name>
    <name evidence="3" type="ORF">PF010_g29924</name>
    <name evidence="2" type="ORF">PF011_g28938</name>
</gene>
<evidence type="ECO:0000313" key="4">
    <source>
        <dbReference type="EMBL" id="KAE9065516.1"/>
    </source>
</evidence>
<dbReference type="Proteomes" id="UP000460718">
    <property type="component" value="Unassembled WGS sequence"/>
</dbReference>
<dbReference type="Proteomes" id="UP000441208">
    <property type="component" value="Unassembled WGS sequence"/>
</dbReference>
<dbReference type="AlphaFoldDB" id="A0A6A4B6S2"/>
<sequence>MFFPFPKTCLIGYVYSGFCFVYSGSVRFPESVTCP</sequence>
<dbReference type="EMBL" id="QXFX01005299">
    <property type="protein sequence ID" value="KAE9061158.1"/>
    <property type="molecule type" value="Genomic_DNA"/>
</dbReference>